<name>A0A8E2J2J2_9APHY</name>
<dbReference type="AlphaFoldDB" id="A0A8E2J2J2"/>
<gene>
    <name evidence="1" type="ORF">OBBRIDRAFT_329088</name>
</gene>
<sequence>MWVVLVSAAQVGIIEPTPVKNGSCRKCAESKRRSNILVVSQQKCRIQGTHHANPPFYQAGTGSEEHLSTAITRGTRSVGHFCVCDRSAILATQTCQTLRIVSTCLHISPMTVECPAQRWEWQIDRMHVRRVYSRRRVPKLLRRLCTMHIIIRGNRSTLIPKYPELNH</sequence>
<dbReference type="Proteomes" id="UP000250043">
    <property type="component" value="Unassembled WGS sequence"/>
</dbReference>
<dbReference type="EMBL" id="KV722356">
    <property type="protein sequence ID" value="OCH93362.1"/>
    <property type="molecule type" value="Genomic_DNA"/>
</dbReference>
<accession>A0A8E2J2J2</accession>
<reference evidence="1 2" key="1">
    <citation type="submission" date="2016-07" db="EMBL/GenBank/DDBJ databases">
        <title>Draft genome of the white-rot fungus Obba rivulosa 3A-2.</title>
        <authorList>
            <consortium name="DOE Joint Genome Institute"/>
            <person name="Miettinen O."/>
            <person name="Riley R."/>
            <person name="Acob R."/>
            <person name="Barry K."/>
            <person name="Cullen D."/>
            <person name="De Vries R."/>
            <person name="Hainaut M."/>
            <person name="Hatakka A."/>
            <person name="Henrissat B."/>
            <person name="Hilden K."/>
            <person name="Kuo R."/>
            <person name="Labutti K."/>
            <person name="Lipzen A."/>
            <person name="Makela M.R."/>
            <person name="Sandor L."/>
            <person name="Spatafora J.W."/>
            <person name="Grigoriev I.V."/>
            <person name="Hibbett D.S."/>
        </authorList>
    </citation>
    <scope>NUCLEOTIDE SEQUENCE [LARGE SCALE GENOMIC DNA]</scope>
    <source>
        <strain evidence="1 2">3A-2</strain>
    </source>
</reference>
<protein>
    <submittedName>
        <fullName evidence="1">Uncharacterized protein</fullName>
    </submittedName>
</protein>
<keyword evidence="2" id="KW-1185">Reference proteome</keyword>
<organism evidence="1 2">
    <name type="scientific">Obba rivulosa</name>
    <dbReference type="NCBI Taxonomy" id="1052685"/>
    <lineage>
        <taxon>Eukaryota</taxon>
        <taxon>Fungi</taxon>
        <taxon>Dikarya</taxon>
        <taxon>Basidiomycota</taxon>
        <taxon>Agaricomycotina</taxon>
        <taxon>Agaricomycetes</taxon>
        <taxon>Polyporales</taxon>
        <taxon>Gelatoporiaceae</taxon>
        <taxon>Obba</taxon>
    </lineage>
</organism>
<evidence type="ECO:0000313" key="2">
    <source>
        <dbReference type="Proteomes" id="UP000250043"/>
    </source>
</evidence>
<evidence type="ECO:0000313" key="1">
    <source>
        <dbReference type="EMBL" id="OCH93362.1"/>
    </source>
</evidence>
<proteinExistence type="predicted"/>